<dbReference type="PANTHER" id="PTHR12558">
    <property type="entry name" value="CELL DIVISION CYCLE 16,23,27"/>
    <property type="match status" value="1"/>
</dbReference>
<dbReference type="AlphaFoldDB" id="A0A975W9J9"/>
<dbReference type="EMBL" id="FNYY01000005">
    <property type="protein sequence ID" value="SEJ37523.1"/>
    <property type="molecule type" value="Genomic_DNA"/>
</dbReference>
<dbReference type="RefSeq" id="WP_083416005.1">
    <property type="nucleotide sequence ID" value="NZ_CATLQZ010000032.1"/>
</dbReference>
<accession>A0A975W9J9</accession>
<evidence type="ECO:0000256" key="4">
    <source>
        <dbReference type="SAM" id="SignalP"/>
    </source>
</evidence>
<keyword evidence="1" id="KW-0677">Repeat</keyword>
<reference evidence="5 6" key="1">
    <citation type="submission" date="2016-10" db="EMBL/GenBank/DDBJ databases">
        <authorList>
            <person name="Varghese N."/>
            <person name="Submissions S."/>
        </authorList>
    </citation>
    <scope>NUCLEOTIDE SEQUENCE [LARGE SCALE GENOMIC DNA]</scope>
    <source>
        <strain evidence="5 6">FF3</strain>
    </source>
</reference>
<dbReference type="PANTHER" id="PTHR12558:SF13">
    <property type="entry name" value="CELL DIVISION CYCLE PROTEIN 27 HOMOLOG"/>
    <property type="match status" value="1"/>
</dbReference>
<keyword evidence="2 3" id="KW-0802">TPR repeat</keyword>
<name>A0A975W9J9_9RHOB</name>
<feature type="repeat" description="TPR" evidence="3">
    <location>
        <begin position="466"/>
        <end position="499"/>
    </location>
</feature>
<keyword evidence="6" id="KW-1185">Reference proteome</keyword>
<evidence type="ECO:0000256" key="1">
    <source>
        <dbReference type="ARBA" id="ARBA00022737"/>
    </source>
</evidence>
<protein>
    <submittedName>
        <fullName evidence="5">Tetratricopeptide repeat-containing protein</fullName>
    </submittedName>
</protein>
<feature type="chain" id="PRO_5037471215" evidence="4">
    <location>
        <begin position="25"/>
        <end position="572"/>
    </location>
</feature>
<dbReference type="Pfam" id="PF13181">
    <property type="entry name" value="TPR_8"/>
    <property type="match status" value="1"/>
</dbReference>
<feature type="repeat" description="TPR" evidence="3">
    <location>
        <begin position="397"/>
        <end position="430"/>
    </location>
</feature>
<dbReference type="PROSITE" id="PS50005">
    <property type="entry name" value="TPR"/>
    <property type="match status" value="3"/>
</dbReference>
<dbReference type="SUPFAM" id="SSF48452">
    <property type="entry name" value="TPR-like"/>
    <property type="match status" value="3"/>
</dbReference>
<dbReference type="SMART" id="SM00028">
    <property type="entry name" value="TPR"/>
    <property type="match status" value="5"/>
</dbReference>
<dbReference type="GeneID" id="80818117"/>
<dbReference type="InterPro" id="IPR013105">
    <property type="entry name" value="TPR_2"/>
</dbReference>
<dbReference type="InterPro" id="IPR011990">
    <property type="entry name" value="TPR-like_helical_dom_sf"/>
</dbReference>
<keyword evidence="4" id="KW-0732">Signal</keyword>
<gene>
    <name evidence="5" type="ORF">SAMN04487940_105150</name>
</gene>
<sequence length="572" mass="62090">MTANRFGWIVAWGLALATAAPVSAATLSGAYLAARQAGYQTDFRAAADYYEKALFLDRENPSLIEAAGAARLSLGEVDRAIDHARKLEEMGIRSQLAQMALTAGHARDGRYGDILGMIDDSRGIGPLVDGLLVAWAKLGQGDMSAALVAFDEVANEKGLGSFAAYHKALALASVGDFERAEEIMSDETSGGALLTRRGIVARAQVLSQLGRNAEAAELMDASFNARLDPGLSALRESLEGSAPVGFDIVSSPREGMAEVFYTIAGALEGEAGDDYTLLYTQIAEYLRPDHIDAILLTAQLMEDLGRYELAVATYERVPEDDPAYHAAVLGKCDALRASGKVKDAITELEALAVTHGDLPVVHVSLGDLYRGEADYEAATSAYDKAVALYGEPTKAQWFVFFARGIAQERRGEWASAEADFRRALDLSPDQPQVLNYLGYSLVEKRQKLDEALAMIERAVDMRPNSGHIVDSLGWVLYRLGRYDEAVGHMERAAELMPVDPVVNDHLGDVYWAVDRKLEARFQWHRALSFVDPDDPDGEADPERIRRKLELGLDAVLAEEGAPPLEVVENGAN</sequence>
<dbReference type="InterPro" id="IPR019734">
    <property type="entry name" value="TPR_rpt"/>
</dbReference>
<evidence type="ECO:0000313" key="5">
    <source>
        <dbReference type="EMBL" id="SEJ37523.1"/>
    </source>
</evidence>
<evidence type="ECO:0000256" key="2">
    <source>
        <dbReference type="ARBA" id="ARBA00022803"/>
    </source>
</evidence>
<proteinExistence type="predicted"/>
<dbReference type="Proteomes" id="UP000182932">
    <property type="component" value="Unassembled WGS sequence"/>
</dbReference>
<dbReference type="Pfam" id="PF07719">
    <property type="entry name" value="TPR_2"/>
    <property type="match status" value="1"/>
</dbReference>
<evidence type="ECO:0000256" key="3">
    <source>
        <dbReference type="PROSITE-ProRule" id="PRU00339"/>
    </source>
</evidence>
<feature type="signal peptide" evidence="4">
    <location>
        <begin position="1"/>
        <end position="24"/>
    </location>
</feature>
<comment type="caution">
    <text evidence="5">The sequence shown here is derived from an EMBL/GenBank/DDBJ whole genome shotgun (WGS) entry which is preliminary data.</text>
</comment>
<organism evidence="5 6">
    <name type="scientific">Marinovum algicola</name>
    <dbReference type="NCBI Taxonomy" id="42444"/>
    <lineage>
        <taxon>Bacteria</taxon>
        <taxon>Pseudomonadati</taxon>
        <taxon>Pseudomonadota</taxon>
        <taxon>Alphaproteobacteria</taxon>
        <taxon>Rhodobacterales</taxon>
        <taxon>Roseobacteraceae</taxon>
        <taxon>Marinovum</taxon>
    </lineage>
</organism>
<dbReference type="Pfam" id="PF13432">
    <property type="entry name" value="TPR_16"/>
    <property type="match status" value="3"/>
</dbReference>
<evidence type="ECO:0000313" key="6">
    <source>
        <dbReference type="Proteomes" id="UP000182932"/>
    </source>
</evidence>
<dbReference type="Gene3D" id="1.25.40.10">
    <property type="entry name" value="Tetratricopeptide repeat domain"/>
    <property type="match status" value="2"/>
</dbReference>
<feature type="repeat" description="TPR" evidence="3">
    <location>
        <begin position="359"/>
        <end position="392"/>
    </location>
</feature>